<accession>A0A835YBB9</accession>
<feature type="compositionally biased region" description="Low complexity" evidence="1">
    <location>
        <begin position="805"/>
        <end position="830"/>
    </location>
</feature>
<evidence type="ECO:0000313" key="3">
    <source>
        <dbReference type="Proteomes" id="UP000612055"/>
    </source>
</evidence>
<dbReference type="OrthoDB" id="550663at2759"/>
<feature type="compositionally biased region" description="Low complexity" evidence="1">
    <location>
        <begin position="121"/>
        <end position="139"/>
    </location>
</feature>
<feature type="region of interest" description="Disordered" evidence="1">
    <location>
        <begin position="268"/>
        <end position="293"/>
    </location>
</feature>
<feature type="region of interest" description="Disordered" evidence="1">
    <location>
        <begin position="777"/>
        <end position="946"/>
    </location>
</feature>
<dbReference type="AlphaFoldDB" id="A0A835YBB9"/>
<dbReference type="SUPFAM" id="SSF52540">
    <property type="entry name" value="P-loop containing nucleoside triphosphate hydrolases"/>
    <property type="match status" value="1"/>
</dbReference>
<reference evidence="2" key="1">
    <citation type="journal article" date="2020" name="bioRxiv">
        <title>Comparative genomics of Chlamydomonas.</title>
        <authorList>
            <person name="Craig R.J."/>
            <person name="Hasan A.R."/>
            <person name="Ness R.W."/>
            <person name="Keightley P.D."/>
        </authorList>
    </citation>
    <scope>NUCLEOTIDE SEQUENCE</scope>
    <source>
        <strain evidence="2">CCAP 11/70</strain>
    </source>
</reference>
<feature type="compositionally biased region" description="Basic and acidic residues" evidence="1">
    <location>
        <begin position="779"/>
        <end position="804"/>
    </location>
</feature>
<feature type="region of interest" description="Disordered" evidence="1">
    <location>
        <begin position="656"/>
        <end position="688"/>
    </location>
</feature>
<name>A0A835YBB9_9CHLO</name>
<evidence type="ECO:0000313" key="2">
    <source>
        <dbReference type="EMBL" id="KAG2499486.1"/>
    </source>
</evidence>
<dbReference type="EMBL" id="JAEHOE010000006">
    <property type="protein sequence ID" value="KAG2499486.1"/>
    <property type="molecule type" value="Genomic_DNA"/>
</dbReference>
<dbReference type="InterPro" id="IPR027417">
    <property type="entry name" value="P-loop_NTPase"/>
</dbReference>
<protein>
    <submittedName>
        <fullName evidence="2">Uncharacterized protein</fullName>
    </submittedName>
</protein>
<comment type="caution">
    <text evidence="2">The sequence shown here is derived from an EMBL/GenBank/DDBJ whole genome shotgun (WGS) entry which is preliminary data.</text>
</comment>
<dbReference type="Proteomes" id="UP000612055">
    <property type="component" value="Unassembled WGS sequence"/>
</dbReference>
<evidence type="ECO:0000256" key="1">
    <source>
        <dbReference type="SAM" id="MobiDB-lite"/>
    </source>
</evidence>
<dbReference type="Gene3D" id="3.40.50.300">
    <property type="entry name" value="P-loop containing nucleotide triphosphate hydrolases"/>
    <property type="match status" value="1"/>
</dbReference>
<gene>
    <name evidence="2" type="ORF">HYH03_002433</name>
</gene>
<proteinExistence type="predicted"/>
<sequence length="946" mass="94141">MTARALAQAYRPGDLALASVAPLQAWFGSGGGSADAATAADGLSAPVGPPYPPDVVLLGPAGPARDSSLLAAVVEWLVRRPPPRGCVGALLLTPSRERAEGLMEAAWALGERLSGRGLGLPGEAPGAGEAAAGAAAAGGEASGRRSRPEGSVLHVMAAHGGTTFRDDVSALRASPPELLIATPGRAAELLSSTKVKLSPLFCGLGLLAVDGAELLAEPGLLGQVEQLLRLLPNTPLSGPAAIGHRRDSPGTASSAPLVTLLAATPPLTRPRAGAGAQTPAPVQSRAAAPGGSGTAVQLGPDLGLLASLALRPGFVVASLPRMAAAGPGPTAAEAGGSGAAAAAAGWGPGAAAGGGDAAGAGQGGSLAAAVAAALPRAAAALLGPGLARAQQQGQPLSLPPVPLHVFPLPYREHLPYLYVILRQHMLAQGRHKVVVQLPAAKLASLYAKLFQALGFPAAEAHTSRSDAGRAAAVRDFAAGPRGLLFATPELGAAAAADPRAAVTLIVWVGVPRPGSQVVGQMAAVQQAGAAAALGGGLGPAGGEGGRASAGGGYSEDAVPSGAGPAPPVPRCLLLIPEIDGAAAVAAAARVEEALAAAGLGRVVPVQPGPWAGPLEAVQRRVGLALGRVAPSVKQRGLEGLLGHLWASHARGGAGGAALPLPLPPPPPQALAARGQAPRSPPPPAAPALGAEQLGLWARQFAATVGLPQPPLLSRFAAARMGLGLAGGAGPTGVVLVAAYPPPLGLVRRVRPPPPPPEPAWATHLRNKKRRLALRAHQQRLREQQEAKRARMAEARARREARVAGREPAPAAEAEAEAKAAAEASVEAEGSPHAPGMQQAKGKGRGDEAAGPRRRTRKAVGDAAKPDRGQGGAQQGPSRDPARSSAVGAHLVEPGVQEAEQRPPSAGQRPKRQQAQAGGREHGAQRGPKGVPRPRRQQPKGGAGDAA</sequence>
<feature type="region of interest" description="Disordered" evidence="1">
    <location>
        <begin position="120"/>
        <end position="148"/>
    </location>
</feature>
<keyword evidence="3" id="KW-1185">Reference proteome</keyword>
<organism evidence="2 3">
    <name type="scientific">Edaphochlamys debaryana</name>
    <dbReference type="NCBI Taxonomy" id="47281"/>
    <lineage>
        <taxon>Eukaryota</taxon>
        <taxon>Viridiplantae</taxon>
        <taxon>Chlorophyta</taxon>
        <taxon>core chlorophytes</taxon>
        <taxon>Chlorophyceae</taxon>
        <taxon>CS clade</taxon>
        <taxon>Chlamydomonadales</taxon>
        <taxon>Chlamydomonadales incertae sedis</taxon>
        <taxon>Edaphochlamys</taxon>
    </lineage>
</organism>